<organism evidence="2 3">
    <name type="scientific">Leucobacter weissii</name>
    <dbReference type="NCBI Taxonomy" id="1983706"/>
    <lineage>
        <taxon>Bacteria</taxon>
        <taxon>Bacillati</taxon>
        <taxon>Actinomycetota</taxon>
        <taxon>Actinomycetes</taxon>
        <taxon>Micrococcales</taxon>
        <taxon>Microbacteriaceae</taxon>
        <taxon>Leucobacter</taxon>
    </lineage>
</organism>
<comment type="caution">
    <text evidence="2">The sequence shown here is derived from an EMBL/GenBank/DDBJ whole genome shotgun (WGS) entry which is preliminary data.</text>
</comment>
<sequence length="189" mass="19826">MAVSASTHHPGPSRTPRVRGIGAAAAVLALFGTAVLAPLSVSSAFARDGLGAMAAEVPDQEFTSAASVEQDFELTVSTVEAVPGTERGSGFTGKAVAGALYTLQQFMFSGVVEWQGYKFTYYSQQVLPGPGLQIPGRHVNEDGYVSDEDGYIVLAGSAPKGTVFETPFGHPGKIYDRGTVGNHLDVYIR</sequence>
<protein>
    <submittedName>
        <fullName evidence="2">Uncharacterized protein</fullName>
    </submittedName>
</protein>
<keyword evidence="1" id="KW-0812">Transmembrane</keyword>
<accession>A0A939MJJ0</accession>
<feature type="transmembrane region" description="Helical" evidence="1">
    <location>
        <begin position="20"/>
        <end position="41"/>
    </location>
</feature>
<reference evidence="2" key="1">
    <citation type="submission" date="2021-03" db="EMBL/GenBank/DDBJ databases">
        <title>Leucobacter chromiisoli sp. nov., isolated from chromium-containing soil of chemical plant.</title>
        <authorList>
            <person name="Xu Z."/>
        </authorList>
    </citation>
    <scope>NUCLEOTIDE SEQUENCE</scope>
    <source>
        <strain evidence="2">S27</strain>
    </source>
</reference>
<proteinExistence type="predicted"/>
<dbReference type="EMBL" id="JAGDYM010000009">
    <property type="protein sequence ID" value="MBO1901913.1"/>
    <property type="molecule type" value="Genomic_DNA"/>
</dbReference>
<dbReference type="AlphaFoldDB" id="A0A939MJJ0"/>
<dbReference type="Proteomes" id="UP000664382">
    <property type="component" value="Unassembled WGS sequence"/>
</dbReference>
<evidence type="ECO:0000313" key="2">
    <source>
        <dbReference type="EMBL" id="MBO1901913.1"/>
    </source>
</evidence>
<keyword evidence="1" id="KW-1133">Transmembrane helix</keyword>
<name>A0A939MJJ0_9MICO</name>
<gene>
    <name evidence="2" type="ORF">J4H92_08120</name>
</gene>
<keyword evidence="1" id="KW-0472">Membrane</keyword>
<dbReference type="RefSeq" id="WP_208097675.1">
    <property type="nucleotide sequence ID" value="NZ_JAGDYM010000009.1"/>
</dbReference>
<keyword evidence="3" id="KW-1185">Reference proteome</keyword>
<evidence type="ECO:0000256" key="1">
    <source>
        <dbReference type="SAM" id="Phobius"/>
    </source>
</evidence>
<evidence type="ECO:0000313" key="3">
    <source>
        <dbReference type="Proteomes" id="UP000664382"/>
    </source>
</evidence>